<evidence type="ECO:0000313" key="2">
    <source>
        <dbReference type="EMBL" id="KAK2164991.1"/>
    </source>
</evidence>
<proteinExistence type="predicted"/>
<reference evidence="2" key="1">
    <citation type="journal article" date="2023" name="Mol. Biol. Evol.">
        <title>Third-Generation Sequencing Reveals the Adaptive Role of the Epigenome in Three Deep-Sea Polychaetes.</title>
        <authorList>
            <person name="Perez M."/>
            <person name="Aroh O."/>
            <person name="Sun Y."/>
            <person name="Lan Y."/>
            <person name="Juniper S.K."/>
            <person name="Young C.R."/>
            <person name="Angers B."/>
            <person name="Qian P.Y."/>
        </authorList>
    </citation>
    <scope>NUCLEOTIDE SEQUENCE</scope>
    <source>
        <strain evidence="2">R07B-5</strain>
    </source>
</reference>
<gene>
    <name evidence="2" type="ORF">NP493_1387g00051</name>
</gene>
<feature type="transmembrane region" description="Helical" evidence="1">
    <location>
        <begin position="93"/>
        <end position="113"/>
    </location>
</feature>
<dbReference type="AlphaFoldDB" id="A0AAD9K5L7"/>
<organism evidence="2 3">
    <name type="scientific">Ridgeia piscesae</name>
    <name type="common">Tubeworm</name>
    <dbReference type="NCBI Taxonomy" id="27915"/>
    <lineage>
        <taxon>Eukaryota</taxon>
        <taxon>Metazoa</taxon>
        <taxon>Spiralia</taxon>
        <taxon>Lophotrochozoa</taxon>
        <taxon>Annelida</taxon>
        <taxon>Polychaeta</taxon>
        <taxon>Sedentaria</taxon>
        <taxon>Canalipalpata</taxon>
        <taxon>Sabellida</taxon>
        <taxon>Siboglinidae</taxon>
        <taxon>Ridgeia</taxon>
    </lineage>
</organism>
<sequence length="115" mass="12640">MYTPPQLTIDHVISLDDDDTQTAACIVLVLSPSENISILYRACAVESGDFDSEPAMGTLDNCGFVNTIRFNDRDMRGCIVSCRRDGCNIAATYYVPPFWLVSVVSLVLARVAFVL</sequence>
<protein>
    <submittedName>
        <fullName evidence="2">Uncharacterized protein</fullName>
    </submittedName>
</protein>
<keyword evidence="1" id="KW-0812">Transmembrane</keyword>
<evidence type="ECO:0000313" key="3">
    <source>
        <dbReference type="Proteomes" id="UP001209878"/>
    </source>
</evidence>
<dbReference type="EMBL" id="JAODUO010001386">
    <property type="protein sequence ID" value="KAK2164991.1"/>
    <property type="molecule type" value="Genomic_DNA"/>
</dbReference>
<accession>A0AAD9K5L7</accession>
<comment type="caution">
    <text evidence="2">The sequence shown here is derived from an EMBL/GenBank/DDBJ whole genome shotgun (WGS) entry which is preliminary data.</text>
</comment>
<name>A0AAD9K5L7_RIDPI</name>
<keyword evidence="1" id="KW-1133">Transmembrane helix</keyword>
<keyword evidence="3" id="KW-1185">Reference proteome</keyword>
<dbReference type="Proteomes" id="UP001209878">
    <property type="component" value="Unassembled WGS sequence"/>
</dbReference>
<keyword evidence="1" id="KW-0472">Membrane</keyword>
<evidence type="ECO:0000256" key="1">
    <source>
        <dbReference type="SAM" id="Phobius"/>
    </source>
</evidence>